<sequence>MFLQYYVTESATGNRVNIEIDAATQADLDIVFSPMSDETMSWLDELFSTCKRFGVDYYNASEKDRVFVEAVARKNYGLKQASATGKAASTVEPFFGIHRAV</sequence>
<evidence type="ECO:0000313" key="2">
    <source>
        <dbReference type="Proteomes" id="UP000733372"/>
    </source>
</evidence>
<dbReference type="RefSeq" id="WP_435144365.1">
    <property type="nucleotide sequence ID" value="NZ_CP170812.1"/>
</dbReference>
<proteinExistence type="predicted"/>
<dbReference type="EMBL" id="JAGZAM010000022">
    <property type="protein sequence ID" value="MBS5688405.1"/>
    <property type="molecule type" value="Genomic_DNA"/>
</dbReference>
<comment type="caution">
    <text evidence="1">The sequence shown here is derived from an EMBL/GenBank/DDBJ whole genome shotgun (WGS) entry which is preliminary data.</text>
</comment>
<name>A0A943FZC1_9FIRM</name>
<dbReference type="Proteomes" id="UP000733372">
    <property type="component" value="Unassembled WGS sequence"/>
</dbReference>
<dbReference type="AlphaFoldDB" id="A0A943FZC1"/>
<organism evidence="1 2">
    <name type="scientific">Faecalibacterium prausnitzii</name>
    <dbReference type="NCBI Taxonomy" id="853"/>
    <lineage>
        <taxon>Bacteria</taxon>
        <taxon>Bacillati</taxon>
        <taxon>Bacillota</taxon>
        <taxon>Clostridia</taxon>
        <taxon>Eubacteriales</taxon>
        <taxon>Oscillospiraceae</taxon>
        <taxon>Faecalibacterium</taxon>
    </lineage>
</organism>
<protein>
    <submittedName>
        <fullName evidence="1">Uncharacterized protein</fullName>
    </submittedName>
</protein>
<reference evidence="1" key="1">
    <citation type="submission" date="2021-02" db="EMBL/GenBank/DDBJ databases">
        <title>Infant gut strain persistence is associated with maternal origin, phylogeny, and functional potential including surface adhesion and iron acquisition.</title>
        <authorList>
            <person name="Lou Y.C."/>
        </authorList>
    </citation>
    <scope>NUCLEOTIDE SEQUENCE</scope>
    <source>
        <strain evidence="1">L3_101_367G1_dasL3_101_367G1_metabat.metabat.26</strain>
    </source>
</reference>
<accession>A0A943FZC1</accession>
<gene>
    <name evidence="1" type="ORF">KHW66_10505</name>
</gene>
<evidence type="ECO:0000313" key="1">
    <source>
        <dbReference type="EMBL" id="MBS5688405.1"/>
    </source>
</evidence>